<name>A0A2D3T366_9ENTR</name>
<feature type="transmembrane region" description="Helical" evidence="1">
    <location>
        <begin position="108"/>
        <end position="125"/>
    </location>
</feature>
<keyword evidence="1" id="KW-1133">Transmembrane helix</keyword>
<accession>A0A2D3T366</accession>
<keyword evidence="1" id="KW-0812">Transmembrane</keyword>
<evidence type="ECO:0000313" key="2">
    <source>
        <dbReference type="EMBL" id="ATW30249.1"/>
    </source>
</evidence>
<feature type="transmembrane region" description="Helical" evidence="1">
    <location>
        <begin position="20"/>
        <end position="41"/>
    </location>
</feature>
<dbReference type="InterPro" id="IPR048039">
    <property type="entry name" value="TraQ-like"/>
</dbReference>
<evidence type="ECO:0000313" key="3">
    <source>
        <dbReference type="Proteomes" id="UP000230008"/>
    </source>
</evidence>
<proteinExistence type="predicted"/>
<dbReference type="AlphaFoldDB" id="A0A2D3T366"/>
<reference evidence="3" key="2">
    <citation type="submission" date="2017-11" db="EMBL/GenBank/DDBJ databases">
        <title>PacBio sequencing of new strain of the secondary endosymbiont Candidatus Hamiltonella defensa.</title>
        <authorList>
            <person name="Strand M.R."/>
            <person name="Oliver K."/>
        </authorList>
    </citation>
    <scope>NUCLEOTIDE SEQUENCE [LARGE SCALE GENOMIC DNA]</scope>
    <source>
        <strain evidence="3">A2C</strain>
    </source>
</reference>
<dbReference type="NCBIfam" id="NF033883">
    <property type="entry name" value="conj_TraQ_IncI1"/>
    <property type="match status" value="1"/>
</dbReference>
<protein>
    <submittedName>
        <fullName evidence="2">Conjugal transfer protein TraQ</fullName>
    </submittedName>
</protein>
<sequence>MNTDLIQMCVHLANTLTKSGINLVMSLSVVMGIFSATVYCVRLARPKTHRQGGGFSLGKGLLFLMMCGGLISLRQIMNASAHQLGFGDVTFDAIAYVSPSRYGPAAEALNAVLTVLRLLGVIFFYQGIRRMKRSLIDGHTGLSAGEDVSHGVVKMLIGTLLICNPYFLTALKNTLNIVW</sequence>
<gene>
    <name evidence="2" type="ORF">BJP41_07875</name>
</gene>
<organism evidence="2 3">
    <name type="scientific">Candidatus Williamhamiltonella defendens</name>
    <dbReference type="NCBI Taxonomy" id="138072"/>
    <lineage>
        <taxon>Bacteria</taxon>
        <taxon>Pseudomonadati</taxon>
        <taxon>Pseudomonadota</taxon>
        <taxon>Gammaproteobacteria</taxon>
        <taxon>Enterobacterales</taxon>
        <taxon>Enterobacteriaceae</taxon>
        <taxon>aphid secondary symbionts</taxon>
        <taxon>Candidatus Williamhamiltonella</taxon>
    </lineage>
</organism>
<dbReference type="Proteomes" id="UP000230008">
    <property type="component" value="Chromosome"/>
</dbReference>
<reference evidence="3" key="1">
    <citation type="submission" date="2016-10" db="EMBL/GenBank/DDBJ databases">
        <authorList>
            <person name="Chevignon G."/>
        </authorList>
    </citation>
    <scope>NUCLEOTIDE SEQUENCE [LARGE SCALE GENOMIC DNA]</scope>
    <source>
        <strain evidence="3">A2C</strain>
    </source>
</reference>
<feature type="transmembrane region" description="Helical" evidence="1">
    <location>
        <begin position="53"/>
        <end position="73"/>
    </location>
</feature>
<dbReference type="EMBL" id="CP017606">
    <property type="protein sequence ID" value="ATW30249.1"/>
    <property type="molecule type" value="Genomic_DNA"/>
</dbReference>
<dbReference type="RefSeq" id="WP_100103508.1">
    <property type="nucleotide sequence ID" value="NZ_CAWNMT010000001.1"/>
</dbReference>
<evidence type="ECO:0000256" key="1">
    <source>
        <dbReference type="SAM" id="Phobius"/>
    </source>
</evidence>
<keyword evidence="1" id="KW-0472">Membrane</keyword>